<evidence type="ECO:0000256" key="1">
    <source>
        <dbReference type="ARBA" id="ARBA00001231"/>
    </source>
</evidence>
<dbReference type="RefSeq" id="WP_310654403.1">
    <property type="nucleotide sequence ID" value="NZ_JAPMLA010000009.1"/>
</dbReference>
<dbReference type="EMBL" id="JAPMLD010000003">
    <property type="protein sequence ID" value="MDW4824577.1"/>
    <property type="molecule type" value="Genomic_DNA"/>
</dbReference>
<dbReference type="GO" id="GO:0030203">
    <property type="term" value="P:glycosaminoglycan metabolic process"/>
    <property type="evidence" value="ECO:0007669"/>
    <property type="project" value="TreeGrafter"/>
</dbReference>
<dbReference type="InterPro" id="IPR004867">
    <property type="entry name" value="CHB_C_dom"/>
</dbReference>
<feature type="chain" id="PRO_5043331269" description="beta-N-acetylhexosaminidase" evidence="9">
    <location>
        <begin position="23"/>
        <end position="862"/>
    </location>
</feature>
<dbReference type="InterPro" id="IPR013783">
    <property type="entry name" value="Ig-like_fold"/>
</dbReference>
<proteinExistence type="inferred from homology"/>
<dbReference type="PRINTS" id="PR00738">
    <property type="entry name" value="GLHYDRLASE20"/>
</dbReference>
<comment type="similarity">
    <text evidence="2">Belongs to the glycosyl hydrolase 20 family.</text>
</comment>
<keyword evidence="14" id="KW-1185">Reference proteome</keyword>
<dbReference type="EMBL" id="JAPMLE010000001">
    <property type="protein sequence ID" value="MDR8523436.1"/>
    <property type="molecule type" value="Genomic_DNA"/>
</dbReference>
<evidence type="ECO:0000256" key="4">
    <source>
        <dbReference type="ARBA" id="ARBA00022801"/>
    </source>
</evidence>
<evidence type="ECO:0000256" key="6">
    <source>
        <dbReference type="ARBA" id="ARBA00030512"/>
    </source>
</evidence>
<dbReference type="Gene3D" id="2.60.40.10">
    <property type="entry name" value="Immunoglobulins"/>
    <property type="match status" value="1"/>
</dbReference>
<dbReference type="GO" id="GO:0030247">
    <property type="term" value="F:polysaccharide binding"/>
    <property type="evidence" value="ECO:0007669"/>
    <property type="project" value="InterPro"/>
</dbReference>
<dbReference type="GO" id="GO:0005975">
    <property type="term" value="P:carbohydrate metabolic process"/>
    <property type="evidence" value="ECO:0007669"/>
    <property type="project" value="InterPro"/>
</dbReference>
<dbReference type="EC" id="3.2.1.52" evidence="3"/>
<dbReference type="Gene3D" id="3.30.379.10">
    <property type="entry name" value="Chitobiase/beta-hexosaminidase domain 2-like"/>
    <property type="match status" value="1"/>
</dbReference>
<evidence type="ECO:0000313" key="14">
    <source>
        <dbReference type="Proteomes" id="UP001271263"/>
    </source>
</evidence>
<feature type="domain" description="Chitobiase/beta-hexosaminidases N-terminal" evidence="10">
    <location>
        <begin position="35"/>
        <end position="199"/>
    </location>
</feature>
<dbReference type="GO" id="GO:0016020">
    <property type="term" value="C:membrane"/>
    <property type="evidence" value="ECO:0007669"/>
    <property type="project" value="TreeGrafter"/>
</dbReference>
<dbReference type="Gene3D" id="2.60.40.290">
    <property type="match status" value="1"/>
</dbReference>
<feature type="signal peptide" evidence="9">
    <location>
        <begin position="1"/>
        <end position="22"/>
    </location>
</feature>
<dbReference type="Proteomes" id="UP001271263">
    <property type="component" value="Unassembled WGS sequence"/>
</dbReference>
<evidence type="ECO:0000313" key="11">
    <source>
        <dbReference type="EMBL" id="MDR8523436.1"/>
    </source>
</evidence>
<sequence length="862" mass="96268">MNKTIIVTGLLSLSTMTSTLVAAPATQSNLNTLASNLLVQQEFVDSAPELCPNELKSCYRSRIHLQYPLDYEPDFKNWAIYFSQLTPVQTVDSNEFTITHINGDLHKITPTAEFTGFKANQPIVIDYYSYGSQITRSEFMPNYFVHAQDLTATVIDSTKTSIDAETGLETQKYLLPFTDATSQFKLSKTDNTQWASAEHIFAITPEIDTNIDIQTSLIPKPASVKLLSKETIDLSKGLAFTTSGVSLAELNPAFERLALVGLPSSKTGFPVNINVNQTVQGSENYVFSSTADAITITANSASGAFYGLMSLAGLVAIDNPNIASLEINDSPRYRFRGLHIDVARNFLSKAFLLKTLDQMAAYKLNKLHLHLADDEGWRLEIPGLPELSEVGGKRCFNAPNDCLMPQLGSEISGSSQTDGHYSVADYLEILRYAKARHIQVIPSLDMPGHSRAAIHAMEARYNRYLTNGDIKGAEQYRLVEPEDKTQYSSIQHYSDNTLNVCLDSTYRFIEKVITEVQNLHQQAGTPLTTYHIGADETAGAWLASPACDALKAKQADKLAGLHTLNGYFIERVSAMLADKQIKVAGWNDGMGETRPKNMPKQVQTNSWSLLFEKGHLATHKQANYRWDTIISTPEATYFDFPYQAHPQERGNHWAARSIDTQKVFQFMPDNLPAHAEFWLDKKGHPYRSDDSLSPLDKGVRFKGVQGHLWSEMLRSDDQAEYMLFPRLLALAERAWHKAPWELDYDYSGQIYDQNSGHFTAEAKAQRAQDWQRFASIVGSKELAKLANADVFYRIPTVGATIKNGVLKVKTPFPNIKVEYRTVPTEGKNESWRPHSPNAQVSGHIEIRAISADGKRKGRTLNL</sequence>
<dbReference type="InterPro" id="IPR014756">
    <property type="entry name" value="Ig_E-set"/>
</dbReference>
<evidence type="ECO:0000313" key="13">
    <source>
        <dbReference type="Proteomes" id="UP001259340"/>
    </source>
</evidence>
<dbReference type="Proteomes" id="UP001259340">
    <property type="component" value="Unassembled WGS sequence"/>
</dbReference>
<dbReference type="Pfam" id="PF03173">
    <property type="entry name" value="CHB_HEX"/>
    <property type="match status" value="1"/>
</dbReference>
<keyword evidence="9" id="KW-0732">Signal</keyword>
<evidence type="ECO:0000259" key="10">
    <source>
        <dbReference type="SMART" id="SM01081"/>
    </source>
</evidence>
<dbReference type="InterPro" id="IPR029018">
    <property type="entry name" value="Hex-like_dom2"/>
</dbReference>
<dbReference type="GO" id="GO:0004563">
    <property type="term" value="F:beta-N-acetylhexosaminidase activity"/>
    <property type="evidence" value="ECO:0007669"/>
    <property type="project" value="UniProtKB-EC"/>
</dbReference>
<dbReference type="Pfam" id="PF03174">
    <property type="entry name" value="CHB_HEX_C"/>
    <property type="match status" value="1"/>
</dbReference>
<dbReference type="AlphaFoldDB" id="A0AAW8NMM2"/>
<reference evidence="12 14" key="1">
    <citation type="journal article" date="2022" name="bioRxiv">
        <title>Prophages regulate Shewanella fidelis 3313 motility and biofilm formation: implications for gut colonization dynamics in Ciona robusta.</title>
        <authorList>
            <person name="Natarajan O."/>
            <person name="Gibboney S.L."/>
            <person name="Young M.N."/>
            <person name="Lim S.J."/>
            <person name="Pluta N."/>
            <person name="Atkinson C.G."/>
            <person name="Leigh B.A."/>
            <person name="Liberti A."/>
            <person name="Kees E.D."/>
            <person name="Breitbart M."/>
            <person name="Gralnick J.A."/>
            <person name="Dishaw L.J."/>
        </authorList>
    </citation>
    <scope>NUCLEOTIDE SEQUENCE [LARGE SCALE GENOMIC DNA]</scope>
    <source>
        <strain evidence="12 14">JG4066</strain>
    </source>
</reference>
<keyword evidence="4" id="KW-0378">Hydrolase</keyword>
<evidence type="ECO:0000256" key="9">
    <source>
        <dbReference type="SAM" id="SignalP"/>
    </source>
</evidence>
<dbReference type="SUPFAM" id="SSF81296">
    <property type="entry name" value="E set domains"/>
    <property type="match status" value="1"/>
</dbReference>
<dbReference type="InterPro" id="IPR017853">
    <property type="entry name" value="GH"/>
</dbReference>
<dbReference type="InterPro" id="IPR015883">
    <property type="entry name" value="Glyco_hydro_20_cat"/>
</dbReference>
<gene>
    <name evidence="11" type="ORF">OS133_07000</name>
    <name evidence="12" type="ORF">OS134_10960</name>
</gene>
<dbReference type="InterPro" id="IPR008965">
    <property type="entry name" value="CBM2/CBM3_carb-bd_dom_sf"/>
</dbReference>
<dbReference type="PANTHER" id="PTHR22600">
    <property type="entry name" value="BETA-HEXOSAMINIDASE"/>
    <property type="match status" value="1"/>
</dbReference>
<evidence type="ECO:0000313" key="12">
    <source>
        <dbReference type="EMBL" id="MDW4824577.1"/>
    </source>
</evidence>
<dbReference type="InterPro" id="IPR015882">
    <property type="entry name" value="HEX_bac_N"/>
</dbReference>
<dbReference type="Pfam" id="PF00728">
    <property type="entry name" value="Glyco_hydro_20"/>
    <property type="match status" value="1"/>
</dbReference>
<evidence type="ECO:0000256" key="2">
    <source>
        <dbReference type="ARBA" id="ARBA00006285"/>
    </source>
</evidence>
<comment type="caution">
    <text evidence="11">The sequence shown here is derived from an EMBL/GenBank/DDBJ whole genome shotgun (WGS) entry which is preliminary data.</text>
</comment>
<comment type="catalytic activity">
    <reaction evidence="1">
        <text>Hydrolysis of terminal non-reducing N-acetyl-D-hexosamine residues in N-acetyl-beta-D-hexosaminides.</text>
        <dbReference type="EC" id="3.2.1.52"/>
    </reaction>
</comment>
<organism evidence="11 13">
    <name type="scientific">Shewanella fidelis</name>
    <dbReference type="NCBI Taxonomy" id="173509"/>
    <lineage>
        <taxon>Bacteria</taxon>
        <taxon>Pseudomonadati</taxon>
        <taxon>Pseudomonadota</taxon>
        <taxon>Gammaproteobacteria</taxon>
        <taxon>Alteromonadales</taxon>
        <taxon>Shewanellaceae</taxon>
        <taxon>Shewanella</taxon>
    </lineage>
</organism>
<evidence type="ECO:0000256" key="3">
    <source>
        <dbReference type="ARBA" id="ARBA00012663"/>
    </source>
</evidence>
<protein>
    <recommendedName>
        <fullName evidence="3">beta-N-acetylhexosaminidase</fullName>
        <ecNumber evidence="3">3.2.1.52</ecNumber>
    </recommendedName>
    <alternativeName>
        <fullName evidence="6">Beta-N-acetylhexosaminidase</fullName>
    </alternativeName>
    <alternativeName>
        <fullName evidence="7">N-acetyl-beta-glucosaminidase</fullName>
    </alternativeName>
</protein>
<dbReference type="CDD" id="cd02847">
    <property type="entry name" value="E_set_Chitobiase_C"/>
    <property type="match status" value="1"/>
</dbReference>
<evidence type="ECO:0000256" key="8">
    <source>
        <dbReference type="PIRSR" id="PIRSR625705-1"/>
    </source>
</evidence>
<dbReference type="SMART" id="SM01081">
    <property type="entry name" value="CHB_HEX"/>
    <property type="match status" value="1"/>
</dbReference>
<dbReference type="InterPro" id="IPR025705">
    <property type="entry name" value="Beta_hexosaminidase_sua/sub"/>
</dbReference>
<dbReference type="SUPFAM" id="SSF49384">
    <property type="entry name" value="Carbohydrate-binding domain"/>
    <property type="match status" value="1"/>
</dbReference>
<dbReference type="SUPFAM" id="SSF55545">
    <property type="entry name" value="beta-N-acetylhexosaminidase-like domain"/>
    <property type="match status" value="1"/>
</dbReference>
<name>A0AAW8NMM2_9GAMM</name>
<dbReference type="Pfam" id="PF02838">
    <property type="entry name" value="Glyco_hydro_20b"/>
    <property type="match status" value="1"/>
</dbReference>
<keyword evidence="5" id="KW-0326">Glycosidase</keyword>
<evidence type="ECO:0000256" key="7">
    <source>
        <dbReference type="ARBA" id="ARBA00033000"/>
    </source>
</evidence>
<evidence type="ECO:0000256" key="5">
    <source>
        <dbReference type="ARBA" id="ARBA00023295"/>
    </source>
</evidence>
<feature type="active site" description="Proton donor" evidence="8">
    <location>
        <position position="536"/>
    </location>
</feature>
<dbReference type="PANTHER" id="PTHR22600:SF57">
    <property type="entry name" value="BETA-N-ACETYLHEXOSAMINIDASE"/>
    <property type="match status" value="1"/>
</dbReference>
<accession>A0AAW8NMM2</accession>
<dbReference type="InterPro" id="IPR012291">
    <property type="entry name" value="CBM2_carb-bd_dom_sf"/>
</dbReference>
<dbReference type="SUPFAM" id="SSF51445">
    <property type="entry name" value="(Trans)glycosidases"/>
    <property type="match status" value="1"/>
</dbReference>
<dbReference type="InterPro" id="IPR004866">
    <property type="entry name" value="CHB/HEX_N_dom"/>
</dbReference>
<reference evidence="11" key="2">
    <citation type="submission" date="2022-11" db="EMBL/GenBank/DDBJ databases">
        <title>Prophages regulate Shewanella fidelis motility and biofilm formation: implications for gut colonization dynamics in Ciona robusta.</title>
        <authorList>
            <person name="Natarajan O."/>
            <person name="Gibboney S.L."/>
            <person name="Young M.N."/>
            <person name="Lim S.J."/>
            <person name="Pluta N."/>
            <person name="Atkinson C.G.F."/>
            <person name="Leigh B.A."/>
            <person name="Liberti A."/>
            <person name="Kees E."/>
            <person name="Breitbart M."/>
            <person name="Gralnick J."/>
            <person name="Dishaw L.J."/>
        </authorList>
    </citation>
    <scope>NUCLEOTIDE SEQUENCE</scope>
    <source>
        <strain evidence="11">3313</strain>
    </source>
</reference>
<dbReference type="Gene3D" id="3.20.20.80">
    <property type="entry name" value="Glycosidases"/>
    <property type="match status" value="1"/>
</dbReference>